<gene>
    <name evidence="4" type="ORF">MARU1_000044</name>
</gene>
<dbReference type="InterPro" id="IPR031658">
    <property type="entry name" value="Cyclin_C_2"/>
</dbReference>
<dbReference type="Gene3D" id="1.10.472.10">
    <property type="entry name" value="Cyclin-like"/>
    <property type="match status" value="2"/>
</dbReference>
<dbReference type="Proteomes" id="UP001217582">
    <property type="component" value="Chromosome 1"/>
</dbReference>
<dbReference type="Pfam" id="PF00134">
    <property type="entry name" value="Cyclin_N"/>
    <property type="match status" value="1"/>
</dbReference>
<dbReference type="SUPFAM" id="SSF47954">
    <property type="entry name" value="Cyclin-like"/>
    <property type="match status" value="2"/>
</dbReference>
<dbReference type="EMBL" id="CP119916">
    <property type="protein sequence ID" value="WFD14049.1"/>
    <property type="molecule type" value="Genomic_DNA"/>
</dbReference>
<dbReference type="InterPro" id="IPR006671">
    <property type="entry name" value="Cyclin_N"/>
</dbReference>
<reference evidence="4 5" key="1">
    <citation type="submission" date="2023-03" db="EMBL/GenBank/DDBJ databases">
        <title>Mating type loci evolution in Malassezia.</title>
        <authorList>
            <person name="Coelho M.A."/>
        </authorList>
    </citation>
    <scope>NUCLEOTIDE SEQUENCE [LARGE SCALE GENOMIC DNA]</scope>
    <source>
        <strain evidence="4 5">CBS 13387</strain>
    </source>
</reference>
<accession>A0AAJ6CIH0</accession>
<dbReference type="InterPro" id="IPR013763">
    <property type="entry name" value="Cyclin-like_dom"/>
</dbReference>
<sequence>MASDSASLQPAVWRVGSTPHPMLDRLGNPLSVEPPSFDPHPAYLNSSQSRHWTFHPSALASLRRDTHEKVCDSILQYVSETPNSSHPELLSVEDEVAIMRFYLMRIGKLVKAVGLPSLIEATAMSFMKRFYLRNSCMQFHPKLIMLTSIYLASKAENYPIPLAHFCAQVNKNAGASAQAQQAPSAVRGDVTESIISQIEFGMVQSLDFELGVHGAHRALYGFILDIQTVMPHLTRDDLLAFASSVQPYLHFSRLTDAEFLFTPSHIALASCWMCDVPSSSNKSSIHGKDLVMSWLKAKEERGVYAFQKQQKERDMWRQKQRVLASEAASELDSRKDEASAAHALPKLVYGLGLPIDDIVVILERIADMIYSVVIPGTIPPKLSMDVDRVKQIDLNLRSCLSICEAVNQDALRKRPAEDTDHQVKRVKIET</sequence>
<dbReference type="CDD" id="cd20525">
    <property type="entry name" value="CYCLIN_CCNH_rpt2"/>
    <property type="match status" value="1"/>
</dbReference>
<dbReference type="GO" id="GO:0006357">
    <property type="term" value="P:regulation of transcription by RNA polymerase II"/>
    <property type="evidence" value="ECO:0007669"/>
    <property type="project" value="InterPro"/>
</dbReference>
<dbReference type="SMART" id="SM00385">
    <property type="entry name" value="CYCLIN"/>
    <property type="match status" value="1"/>
</dbReference>
<dbReference type="InterPro" id="IPR043198">
    <property type="entry name" value="Cyclin/Ssn8"/>
</dbReference>
<dbReference type="GO" id="GO:0016538">
    <property type="term" value="F:cyclin-dependent protein serine/threonine kinase regulator activity"/>
    <property type="evidence" value="ECO:0007669"/>
    <property type="project" value="InterPro"/>
</dbReference>
<dbReference type="PANTHER" id="PTHR10026">
    <property type="entry name" value="CYCLIN"/>
    <property type="match status" value="1"/>
</dbReference>
<evidence type="ECO:0000256" key="1">
    <source>
        <dbReference type="ARBA" id="ARBA00023127"/>
    </source>
</evidence>
<dbReference type="CDD" id="cd20524">
    <property type="entry name" value="CYCLIN_CCNH_rpt1"/>
    <property type="match status" value="1"/>
</dbReference>
<dbReference type="AlphaFoldDB" id="A0AAJ6CIH0"/>
<keyword evidence="1 2" id="KW-0195">Cyclin</keyword>
<name>A0AAJ6CIH0_9BASI</name>
<dbReference type="InterPro" id="IPR036915">
    <property type="entry name" value="Cyclin-like_sf"/>
</dbReference>
<feature type="domain" description="Cyclin-like" evidence="3">
    <location>
        <begin position="104"/>
        <end position="204"/>
    </location>
</feature>
<proteinExistence type="inferred from homology"/>
<keyword evidence="5" id="KW-1185">Reference proteome</keyword>
<evidence type="ECO:0000259" key="3">
    <source>
        <dbReference type="SMART" id="SM00385"/>
    </source>
</evidence>
<evidence type="ECO:0000313" key="4">
    <source>
        <dbReference type="EMBL" id="WFD14049.1"/>
    </source>
</evidence>
<comment type="similarity">
    <text evidence="2">Belongs to the cyclin family.</text>
</comment>
<evidence type="ECO:0000256" key="2">
    <source>
        <dbReference type="RuleBase" id="RU000383"/>
    </source>
</evidence>
<dbReference type="Pfam" id="PF16899">
    <property type="entry name" value="Cyclin_C_2"/>
    <property type="match status" value="1"/>
</dbReference>
<protein>
    <recommendedName>
        <fullName evidence="3">Cyclin-like domain-containing protein</fullName>
    </recommendedName>
</protein>
<organism evidence="4 5">
    <name type="scientific">Malassezia arunalokei</name>
    <dbReference type="NCBI Taxonomy" id="1514897"/>
    <lineage>
        <taxon>Eukaryota</taxon>
        <taxon>Fungi</taxon>
        <taxon>Dikarya</taxon>
        <taxon>Basidiomycota</taxon>
        <taxon>Ustilaginomycotina</taxon>
        <taxon>Malasseziomycetes</taxon>
        <taxon>Malasseziales</taxon>
        <taxon>Malasseziaceae</taxon>
        <taxon>Malassezia</taxon>
    </lineage>
</organism>
<evidence type="ECO:0000313" key="5">
    <source>
        <dbReference type="Proteomes" id="UP001217582"/>
    </source>
</evidence>